<feature type="transmembrane region" description="Helical" evidence="9">
    <location>
        <begin position="31"/>
        <end position="56"/>
    </location>
</feature>
<dbReference type="OMA" id="RSVHMDE"/>
<evidence type="ECO:0000256" key="8">
    <source>
        <dbReference type="PIRSR" id="PIRSR602401-1"/>
    </source>
</evidence>
<keyword evidence="9" id="KW-1133">Transmembrane helix</keyword>
<dbReference type="OrthoDB" id="1055148at2759"/>
<name>A0A3E2HKB8_SCYLI</name>
<protein>
    <recommendedName>
        <fullName evidence="12">3-hydroxyphenylacetate 6-hydroxylase</fullName>
    </recommendedName>
</protein>
<evidence type="ECO:0000256" key="2">
    <source>
        <dbReference type="ARBA" id="ARBA00022617"/>
    </source>
</evidence>
<dbReference type="GO" id="GO:0020037">
    <property type="term" value="F:heme binding"/>
    <property type="evidence" value="ECO:0007669"/>
    <property type="project" value="InterPro"/>
</dbReference>
<organism evidence="10 11">
    <name type="scientific">Scytalidium lignicola</name>
    <name type="common">Hyphomycete</name>
    <dbReference type="NCBI Taxonomy" id="5539"/>
    <lineage>
        <taxon>Eukaryota</taxon>
        <taxon>Fungi</taxon>
        <taxon>Dikarya</taxon>
        <taxon>Ascomycota</taxon>
        <taxon>Pezizomycotina</taxon>
        <taxon>Leotiomycetes</taxon>
        <taxon>Leotiomycetes incertae sedis</taxon>
        <taxon>Scytalidium</taxon>
    </lineage>
</organism>
<dbReference type="PANTHER" id="PTHR46300">
    <property type="entry name" value="P450, PUTATIVE (EUROFUNG)-RELATED-RELATED"/>
    <property type="match status" value="1"/>
</dbReference>
<dbReference type="PRINTS" id="PR00463">
    <property type="entry name" value="EP450I"/>
</dbReference>
<dbReference type="GO" id="GO:0016705">
    <property type="term" value="F:oxidoreductase activity, acting on paired donors, with incorporation or reduction of molecular oxygen"/>
    <property type="evidence" value="ECO:0007669"/>
    <property type="project" value="InterPro"/>
</dbReference>
<keyword evidence="11" id="KW-1185">Reference proteome</keyword>
<evidence type="ECO:0000313" key="11">
    <source>
        <dbReference type="Proteomes" id="UP000258309"/>
    </source>
</evidence>
<keyword evidence="2 8" id="KW-0349">Heme</keyword>
<evidence type="ECO:0000313" key="10">
    <source>
        <dbReference type="EMBL" id="RFU33856.1"/>
    </source>
</evidence>
<comment type="pathway">
    <text evidence="7">Aromatic compound metabolism; phenylacetate degradation.</text>
</comment>
<dbReference type="InterPro" id="IPR050364">
    <property type="entry name" value="Cytochrome_P450_fung"/>
</dbReference>
<dbReference type="SUPFAM" id="SSF48264">
    <property type="entry name" value="Cytochrome P450"/>
    <property type="match status" value="1"/>
</dbReference>
<dbReference type="InterPro" id="IPR002401">
    <property type="entry name" value="Cyt_P450_E_grp-I"/>
</dbReference>
<dbReference type="EMBL" id="NCSJ02000029">
    <property type="protein sequence ID" value="RFU33856.1"/>
    <property type="molecule type" value="Genomic_DNA"/>
</dbReference>
<evidence type="ECO:0000256" key="5">
    <source>
        <dbReference type="ARBA" id="ARBA00023004"/>
    </source>
</evidence>
<dbReference type="PANTHER" id="PTHR46300:SF9">
    <property type="entry name" value="P450, PUTATIVE-RELATED"/>
    <property type="match status" value="1"/>
</dbReference>
<evidence type="ECO:0000256" key="4">
    <source>
        <dbReference type="ARBA" id="ARBA00023002"/>
    </source>
</evidence>
<dbReference type="STRING" id="5539.A0A3E2HKB8"/>
<keyword evidence="6" id="KW-0503">Monooxygenase</keyword>
<dbReference type="Gene3D" id="1.10.630.10">
    <property type="entry name" value="Cytochrome P450"/>
    <property type="match status" value="1"/>
</dbReference>
<evidence type="ECO:0000256" key="3">
    <source>
        <dbReference type="ARBA" id="ARBA00022723"/>
    </source>
</evidence>
<keyword evidence="9" id="KW-0812">Transmembrane</keyword>
<evidence type="ECO:0000256" key="1">
    <source>
        <dbReference type="ARBA" id="ARBA00010617"/>
    </source>
</evidence>
<evidence type="ECO:0008006" key="12">
    <source>
        <dbReference type="Google" id="ProtNLM"/>
    </source>
</evidence>
<keyword evidence="4" id="KW-0560">Oxidoreductase</keyword>
<reference evidence="10 11" key="1">
    <citation type="submission" date="2018-05" db="EMBL/GenBank/DDBJ databases">
        <title>Draft genome sequence of Scytalidium lignicola DSM 105466, a ubiquitous saprotrophic fungus.</title>
        <authorList>
            <person name="Buettner E."/>
            <person name="Gebauer A.M."/>
            <person name="Hofrichter M."/>
            <person name="Liers C."/>
            <person name="Kellner H."/>
        </authorList>
    </citation>
    <scope>NUCLEOTIDE SEQUENCE [LARGE SCALE GENOMIC DNA]</scope>
    <source>
        <strain evidence="10 11">DSM 105466</strain>
    </source>
</reference>
<keyword evidence="5 8" id="KW-0408">Iron</keyword>
<comment type="cofactor">
    <cofactor evidence="8">
        <name>heme</name>
        <dbReference type="ChEBI" id="CHEBI:30413"/>
    </cofactor>
</comment>
<dbReference type="GO" id="GO:0004497">
    <property type="term" value="F:monooxygenase activity"/>
    <property type="evidence" value="ECO:0007669"/>
    <property type="project" value="UniProtKB-KW"/>
</dbReference>
<keyword evidence="3 8" id="KW-0479">Metal-binding</keyword>
<dbReference type="FunFam" id="1.10.630.10:FF:000072">
    <property type="entry name" value="3-hydroxyphenylacetate 6 hydroxylase"/>
    <property type="match status" value="1"/>
</dbReference>
<dbReference type="InterPro" id="IPR001128">
    <property type="entry name" value="Cyt_P450"/>
</dbReference>
<evidence type="ECO:0000256" key="7">
    <source>
        <dbReference type="ARBA" id="ARBA00060591"/>
    </source>
</evidence>
<evidence type="ECO:0000256" key="6">
    <source>
        <dbReference type="ARBA" id="ARBA00023033"/>
    </source>
</evidence>
<dbReference type="GO" id="GO:0005506">
    <property type="term" value="F:iron ion binding"/>
    <property type="evidence" value="ECO:0007669"/>
    <property type="project" value="InterPro"/>
</dbReference>
<keyword evidence="9" id="KW-0472">Membrane</keyword>
<dbReference type="PRINTS" id="PR00385">
    <property type="entry name" value="P450"/>
</dbReference>
<feature type="transmembrane region" description="Helical" evidence="9">
    <location>
        <begin position="63"/>
        <end position="81"/>
    </location>
</feature>
<gene>
    <name evidence="10" type="ORF">B7463_g2489</name>
</gene>
<comment type="similarity">
    <text evidence="1">Belongs to the cytochrome P450 family.</text>
</comment>
<dbReference type="Proteomes" id="UP000258309">
    <property type="component" value="Unassembled WGS sequence"/>
</dbReference>
<comment type="caution">
    <text evidence="10">The sequence shown here is derived from an EMBL/GenBank/DDBJ whole genome shotgun (WGS) entry which is preliminary data.</text>
</comment>
<accession>A0A3E2HKB8</accession>
<dbReference type="InterPro" id="IPR036396">
    <property type="entry name" value="Cyt_P450_sf"/>
</dbReference>
<sequence length="569" mass="63941">MVGKVDGVATASSELLIMVASRSTVSILAQVYTYITTFHVLFPVVTSLTSILEVLWEKSLGQAVQSVLIVSVLIPILYVIVNEYIRYAARIPGIKGPRGLPLIGNLWAIRRNAAEQYRLWSKTYGGIYQVSLGNVPIIVVNSAEAAKGLFGQHSSALSSRPEFYTFHKVLTGVATTVGTTPYSESLKKRRKVTATALNRPSAQKYVSHFDLETKVFCEELLNEGRSGTVAFDSYPIAQRLSLSLALTVNWGIRMDSRNNELFDEVIQVEDDVSRFRSVTGNMQDYIPLLRLNPFNKSFARAKETRRRQDGYLGELNGGLAERMEKGSQKSCIQATIINDPDIHLNQEEITSINLTMISGGLDTVTTAVAWLIAVLAKRPDIQRKAYQAILEVYTSESPLCDANDDQKIPYLVALVREGLRMYTVLRLNLPRTSTKDVTYNGITFPKGTTFFLNAHACNMDENVWEDPEVFRPERWLEQPDAPLFTYGVGYRMCAGFLLSNRELYLIMLRIISCFEIDFEGKLDIDPVRGTADPTKLVAQPHRFKAKFIPRNEKLLRKAFDEFVPTQPTH</sequence>
<proteinExistence type="inferred from homology"/>
<dbReference type="AlphaFoldDB" id="A0A3E2HKB8"/>
<dbReference type="Pfam" id="PF00067">
    <property type="entry name" value="p450"/>
    <property type="match status" value="1"/>
</dbReference>
<feature type="binding site" description="axial binding residue" evidence="8">
    <location>
        <position position="493"/>
    </location>
    <ligand>
        <name>heme</name>
        <dbReference type="ChEBI" id="CHEBI:30413"/>
    </ligand>
    <ligandPart>
        <name>Fe</name>
        <dbReference type="ChEBI" id="CHEBI:18248"/>
    </ligandPart>
</feature>
<feature type="non-terminal residue" evidence="10">
    <location>
        <position position="1"/>
    </location>
</feature>
<feature type="non-terminal residue" evidence="10">
    <location>
        <position position="569"/>
    </location>
</feature>
<evidence type="ECO:0000256" key="9">
    <source>
        <dbReference type="SAM" id="Phobius"/>
    </source>
</evidence>